<proteinExistence type="predicted"/>
<evidence type="ECO:0000313" key="3">
    <source>
        <dbReference type="Proteomes" id="UP000240978"/>
    </source>
</evidence>
<dbReference type="Gene3D" id="3.40.1580.10">
    <property type="entry name" value="SMI1/KNR4-like"/>
    <property type="match status" value="1"/>
</dbReference>
<dbReference type="OrthoDB" id="9795554at2"/>
<gene>
    <name evidence="2" type="ORF">CLV42_1264</name>
</gene>
<dbReference type="AlphaFoldDB" id="A0A2P8FDT6"/>
<evidence type="ECO:0000259" key="1">
    <source>
        <dbReference type="SMART" id="SM00860"/>
    </source>
</evidence>
<name>A0A2P8FDT6_9BACT</name>
<dbReference type="RefSeq" id="WP_106606156.1">
    <property type="nucleotide sequence ID" value="NZ_PYGK01000026.1"/>
</dbReference>
<accession>A0A2P8FDT6</accession>
<comment type="caution">
    <text evidence="2">The sequence shown here is derived from an EMBL/GenBank/DDBJ whole genome shotgun (WGS) entry which is preliminary data.</text>
</comment>
<dbReference type="InterPro" id="IPR018958">
    <property type="entry name" value="Knr4/Smi1-like_dom"/>
</dbReference>
<protein>
    <submittedName>
        <fullName evidence="2">SMI1/KNR4 family protein SUKH-1</fullName>
    </submittedName>
</protein>
<dbReference type="Proteomes" id="UP000240978">
    <property type="component" value="Unassembled WGS sequence"/>
</dbReference>
<dbReference type="SMART" id="SM00860">
    <property type="entry name" value="SMI1_KNR4"/>
    <property type="match status" value="1"/>
</dbReference>
<organism evidence="2 3">
    <name type="scientific">Chitinophaga ginsengisoli</name>
    <dbReference type="NCBI Taxonomy" id="363837"/>
    <lineage>
        <taxon>Bacteria</taxon>
        <taxon>Pseudomonadati</taxon>
        <taxon>Bacteroidota</taxon>
        <taxon>Chitinophagia</taxon>
        <taxon>Chitinophagales</taxon>
        <taxon>Chitinophagaceae</taxon>
        <taxon>Chitinophaga</taxon>
    </lineage>
</organism>
<feature type="domain" description="Knr4/Smi1-like" evidence="1">
    <location>
        <begin position="17"/>
        <end position="127"/>
    </location>
</feature>
<keyword evidence="3" id="KW-1185">Reference proteome</keyword>
<dbReference type="EMBL" id="PYGK01000026">
    <property type="protein sequence ID" value="PSL19892.1"/>
    <property type="molecule type" value="Genomic_DNA"/>
</dbReference>
<dbReference type="InterPro" id="IPR037883">
    <property type="entry name" value="Knr4/Smi1-like_sf"/>
</dbReference>
<dbReference type="Pfam" id="PF09346">
    <property type="entry name" value="SMI1_KNR4"/>
    <property type="match status" value="1"/>
</dbReference>
<reference evidence="2 3" key="1">
    <citation type="submission" date="2018-03" db="EMBL/GenBank/DDBJ databases">
        <title>Genomic Encyclopedia of Archaeal and Bacterial Type Strains, Phase II (KMG-II): from individual species to whole genera.</title>
        <authorList>
            <person name="Goeker M."/>
        </authorList>
    </citation>
    <scope>NUCLEOTIDE SEQUENCE [LARGE SCALE GENOMIC DNA]</scope>
    <source>
        <strain evidence="2 3">DSM 18107</strain>
    </source>
</reference>
<dbReference type="SUPFAM" id="SSF160631">
    <property type="entry name" value="SMI1/KNR4-like"/>
    <property type="match status" value="1"/>
</dbReference>
<evidence type="ECO:0000313" key="2">
    <source>
        <dbReference type="EMBL" id="PSL19892.1"/>
    </source>
</evidence>
<sequence>MDEHISKYIKDLDINSPIDSAKFSEIINSIDCNFPDAYLDFLRETNGGAGMIGEGKFVRFWPAEKLIAYNEGYGEFTPDFFLIASDGGGTGFAIRRKEGTFVSFPFIGPDEDVIEDVGKVFREFLAYLSLPYTQPDGSEYEYDDDDMEC</sequence>